<gene>
    <name evidence="1" type="ORF">DFP72DRAFT_855296</name>
</gene>
<dbReference type="Proteomes" id="UP000521943">
    <property type="component" value="Unassembled WGS sequence"/>
</dbReference>
<evidence type="ECO:0000313" key="1">
    <source>
        <dbReference type="EMBL" id="KAF6746592.1"/>
    </source>
</evidence>
<protein>
    <submittedName>
        <fullName evidence="1">Uncharacterized protein</fullName>
    </submittedName>
</protein>
<organism evidence="1 2">
    <name type="scientific">Ephemerocybe angulata</name>
    <dbReference type="NCBI Taxonomy" id="980116"/>
    <lineage>
        <taxon>Eukaryota</taxon>
        <taxon>Fungi</taxon>
        <taxon>Dikarya</taxon>
        <taxon>Basidiomycota</taxon>
        <taxon>Agaricomycotina</taxon>
        <taxon>Agaricomycetes</taxon>
        <taxon>Agaricomycetidae</taxon>
        <taxon>Agaricales</taxon>
        <taxon>Agaricineae</taxon>
        <taxon>Psathyrellaceae</taxon>
        <taxon>Ephemerocybe</taxon>
    </lineage>
</organism>
<proteinExistence type="predicted"/>
<name>A0A8H6HI35_9AGAR</name>
<evidence type="ECO:0000313" key="2">
    <source>
        <dbReference type="Proteomes" id="UP000521943"/>
    </source>
</evidence>
<dbReference type="EMBL" id="JACGCI010000091">
    <property type="protein sequence ID" value="KAF6746592.1"/>
    <property type="molecule type" value="Genomic_DNA"/>
</dbReference>
<keyword evidence="2" id="KW-1185">Reference proteome</keyword>
<sequence length="107" mass="11895">MGSTVTKPKLLVAVPPDVSIRAPHRVVSVCGDSCCRRKPTRAWSVGGNKARASAHRLQVEHAFRQISVRVRLGEGWHKCLEQGTLIFSVVFYFEARTSSNAMQVFLD</sequence>
<accession>A0A8H6HI35</accession>
<comment type="caution">
    <text evidence="1">The sequence shown here is derived from an EMBL/GenBank/DDBJ whole genome shotgun (WGS) entry which is preliminary data.</text>
</comment>
<reference evidence="1 2" key="1">
    <citation type="submission" date="2020-07" db="EMBL/GenBank/DDBJ databases">
        <title>Comparative genomics of pyrophilous fungi reveals a link between fire events and developmental genes.</title>
        <authorList>
            <consortium name="DOE Joint Genome Institute"/>
            <person name="Steindorff A.S."/>
            <person name="Carver A."/>
            <person name="Calhoun S."/>
            <person name="Stillman K."/>
            <person name="Liu H."/>
            <person name="Lipzen A."/>
            <person name="Pangilinan J."/>
            <person name="Labutti K."/>
            <person name="Bruns T.D."/>
            <person name="Grigoriev I.V."/>
        </authorList>
    </citation>
    <scope>NUCLEOTIDE SEQUENCE [LARGE SCALE GENOMIC DNA]</scope>
    <source>
        <strain evidence="1 2">CBS 144469</strain>
    </source>
</reference>
<dbReference type="AlphaFoldDB" id="A0A8H6HI35"/>